<evidence type="ECO:0000256" key="5">
    <source>
        <dbReference type="ARBA" id="ARBA00023054"/>
    </source>
</evidence>
<comment type="subcellular location">
    <subcellularLocation>
        <location evidence="1">Cytoplasm</location>
    </subcellularLocation>
</comment>
<dbReference type="STRING" id="37360.A0A0G4II64"/>
<keyword evidence="10" id="KW-0496">Mitochondrion</keyword>
<evidence type="ECO:0000256" key="8">
    <source>
        <dbReference type="SAM" id="Coils"/>
    </source>
</evidence>
<comment type="similarity">
    <text evidence="2">Belongs to the LZTFL1 family.</text>
</comment>
<evidence type="ECO:0000313" key="11">
    <source>
        <dbReference type="Proteomes" id="UP000039324"/>
    </source>
</evidence>
<dbReference type="GO" id="GO:1903565">
    <property type="term" value="P:negative regulation of protein localization to cilium"/>
    <property type="evidence" value="ECO:0007669"/>
    <property type="project" value="TreeGrafter"/>
</dbReference>
<dbReference type="PANTHER" id="PTHR21635">
    <property type="entry name" value="LEUCINE ZIPPER TRANSCRIPTION FACTOR LIKE"/>
    <property type="match status" value="1"/>
</dbReference>
<feature type="coiled-coil region" evidence="8">
    <location>
        <begin position="161"/>
        <end position="269"/>
    </location>
</feature>
<gene>
    <name evidence="9" type="ORF">PBRA_003711</name>
    <name evidence="10" type="ORF">PLBR_LOCUS1447</name>
</gene>
<dbReference type="OrthoDB" id="313412at2759"/>
<evidence type="ECO:0000256" key="3">
    <source>
        <dbReference type="ARBA" id="ARBA00018920"/>
    </source>
</evidence>
<comment type="function">
    <text evidence="6">Regulates ciliary localization of the BBSome complex. Together with the BBSome complex, controls SMO ciliary trafficking and contributes to the sonic hedgehog (SHH) pathway regulation. May play a role in neurite outgrowth. May have tumor suppressor function.</text>
</comment>
<keyword evidence="5 8" id="KW-0175">Coiled coil</keyword>
<dbReference type="Pfam" id="PF15294">
    <property type="entry name" value="Leu_zip"/>
    <property type="match status" value="1"/>
</dbReference>
<evidence type="ECO:0000256" key="1">
    <source>
        <dbReference type="ARBA" id="ARBA00004496"/>
    </source>
</evidence>
<dbReference type="PANTHER" id="PTHR21635:SF0">
    <property type="entry name" value="LEUCINE ZIPPER TRANSCRIPTION FACTOR-LIKE PROTEIN 1"/>
    <property type="match status" value="1"/>
</dbReference>
<dbReference type="EMBL" id="CDSF01000002">
    <property type="protein sequence ID" value="CEO94898.1"/>
    <property type="molecule type" value="Genomic_DNA"/>
</dbReference>
<dbReference type="Proteomes" id="UP000290189">
    <property type="component" value="Unassembled WGS sequence"/>
</dbReference>
<protein>
    <recommendedName>
        <fullName evidence="3">Leucine zipper transcription factor-like protein 1</fullName>
    </recommendedName>
</protein>
<dbReference type="AlphaFoldDB" id="A0A0G4II64"/>
<geneLocation type="mitochondrion" evidence="10"/>
<evidence type="ECO:0000256" key="4">
    <source>
        <dbReference type="ARBA" id="ARBA00022490"/>
    </source>
</evidence>
<evidence type="ECO:0000256" key="7">
    <source>
        <dbReference type="ARBA" id="ARBA00026004"/>
    </source>
</evidence>
<evidence type="ECO:0000256" key="6">
    <source>
        <dbReference type="ARBA" id="ARBA00024898"/>
    </source>
</evidence>
<proteinExistence type="inferred from homology"/>
<accession>A0A0G4II64</accession>
<evidence type="ECO:0000256" key="2">
    <source>
        <dbReference type="ARBA" id="ARBA00008868"/>
    </source>
</evidence>
<reference evidence="10 12" key="2">
    <citation type="submission" date="2018-03" db="EMBL/GenBank/DDBJ databases">
        <authorList>
            <person name="Fogelqvist J."/>
        </authorList>
    </citation>
    <scope>NUCLEOTIDE SEQUENCE [LARGE SCALE GENOMIC DNA]</scope>
</reference>
<keyword evidence="11" id="KW-1185">Reference proteome</keyword>
<dbReference type="EMBL" id="OVEO01000002">
    <property type="protein sequence ID" value="SPQ94232.1"/>
    <property type="molecule type" value="Genomic_DNA"/>
</dbReference>
<sequence>MSGSLEDAASSHLNNRHRQQVVDYLKYFRTKREQHLREMQRTFDEVKDTRLLEDVYTHEDVVDIFDALQVLLKSNTSDELANFTHTSVLFIRQLFLQAEGHNIQLRIDTSKLDDEVLLKDIDQMDSVKEATVNIANLPPPSKVRLGAISGGVVDTNLVTQIKELTAENARSQQRIDALKAQLAELSQKNSKLDDQLAHQDAELRTFKDGASRSSPGEAAQLTAQLAEARAELADTRKLLDAKVSATTQFQELRKIVARKNAQIKTMKARLAEVDPSFSMDSIA</sequence>
<dbReference type="GO" id="GO:0005737">
    <property type="term" value="C:cytoplasm"/>
    <property type="evidence" value="ECO:0007669"/>
    <property type="project" value="UniProtKB-SubCell"/>
</dbReference>
<evidence type="ECO:0000313" key="10">
    <source>
        <dbReference type="EMBL" id="SPQ94232.1"/>
    </source>
</evidence>
<reference evidence="9 11" key="1">
    <citation type="submission" date="2015-02" db="EMBL/GenBank/DDBJ databases">
        <authorList>
            <person name="Chooi Y.-H."/>
        </authorList>
    </citation>
    <scope>NUCLEOTIDE SEQUENCE [LARGE SCALE GENOMIC DNA]</scope>
    <source>
        <strain evidence="9">E3</strain>
    </source>
</reference>
<keyword evidence="4" id="KW-0963">Cytoplasm</keyword>
<comment type="subunit">
    <text evidence="7">Self-associates. Interacts with BBS9; the interaction mediates the association of LZTL1 with the BBsome complex and regulates BBSome ciliary trafficking.</text>
</comment>
<evidence type="ECO:0000313" key="12">
    <source>
        <dbReference type="Proteomes" id="UP000290189"/>
    </source>
</evidence>
<dbReference type="InterPro" id="IPR026157">
    <property type="entry name" value="LZTFL1"/>
</dbReference>
<organism evidence="9 11">
    <name type="scientific">Plasmodiophora brassicae</name>
    <name type="common">Clubroot disease agent</name>
    <dbReference type="NCBI Taxonomy" id="37360"/>
    <lineage>
        <taxon>Eukaryota</taxon>
        <taxon>Sar</taxon>
        <taxon>Rhizaria</taxon>
        <taxon>Endomyxa</taxon>
        <taxon>Phytomyxea</taxon>
        <taxon>Plasmodiophorida</taxon>
        <taxon>Plasmodiophoridae</taxon>
        <taxon>Plasmodiophora</taxon>
    </lineage>
</organism>
<name>A0A0G4II64_PLABS</name>
<dbReference type="OMA" id="QMEGTTA"/>
<dbReference type="Proteomes" id="UP000039324">
    <property type="component" value="Unassembled WGS sequence"/>
</dbReference>
<evidence type="ECO:0000313" key="9">
    <source>
        <dbReference type="EMBL" id="CEO94898.1"/>
    </source>
</evidence>